<dbReference type="PANTHER" id="PTHR33048:SF131">
    <property type="entry name" value="INTEGRAL MEMBRANE PROTEIN"/>
    <property type="match status" value="1"/>
</dbReference>
<dbReference type="Proteomes" id="UP000265663">
    <property type="component" value="Unassembled WGS sequence"/>
</dbReference>
<accession>A0A3M7LVJ7</accession>
<evidence type="ECO:0000256" key="3">
    <source>
        <dbReference type="ARBA" id="ARBA00022989"/>
    </source>
</evidence>
<evidence type="ECO:0000256" key="6">
    <source>
        <dbReference type="SAM" id="MobiDB-lite"/>
    </source>
</evidence>
<keyword evidence="4 7" id="KW-0472">Membrane</keyword>
<feature type="region of interest" description="Disordered" evidence="6">
    <location>
        <begin position="298"/>
        <end position="350"/>
    </location>
</feature>
<protein>
    <submittedName>
        <fullName evidence="9">Integral membrane</fullName>
    </submittedName>
</protein>
<feature type="transmembrane region" description="Helical" evidence="7">
    <location>
        <begin position="12"/>
        <end position="31"/>
    </location>
</feature>
<gene>
    <name evidence="9" type="ORF">GMOD_00005329</name>
</gene>
<dbReference type="OrthoDB" id="5413793at2759"/>
<organism evidence="9 10">
    <name type="scientific">Pyrenophora seminiperda CCB06</name>
    <dbReference type="NCBI Taxonomy" id="1302712"/>
    <lineage>
        <taxon>Eukaryota</taxon>
        <taxon>Fungi</taxon>
        <taxon>Dikarya</taxon>
        <taxon>Ascomycota</taxon>
        <taxon>Pezizomycotina</taxon>
        <taxon>Dothideomycetes</taxon>
        <taxon>Pleosporomycetidae</taxon>
        <taxon>Pleosporales</taxon>
        <taxon>Pleosporineae</taxon>
        <taxon>Pleosporaceae</taxon>
        <taxon>Pyrenophora</taxon>
    </lineage>
</organism>
<comment type="subcellular location">
    <subcellularLocation>
        <location evidence="1">Membrane</location>
        <topology evidence="1">Multi-pass membrane protein</topology>
    </subcellularLocation>
</comment>
<dbReference type="PANTHER" id="PTHR33048">
    <property type="entry name" value="PTH11-LIKE INTEGRAL MEMBRANE PROTEIN (AFU_ORTHOLOGUE AFUA_5G11245)"/>
    <property type="match status" value="1"/>
</dbReference>
<evidence type="ECO:0000256" key="7">
    <source>
        <dbReference type="SAM" id="Phobius"/>
    </source>
</evidence>
<evidence type="ECO:0000259" key="8">
    <source>
        <dbReference type="Pfam" id="PF20684"/>
    </source>
</evidence>
<keyword evidence="10" id="KW-1185">Reference proteome</keyword>
<evidence type="ECO:0000256" key="1">
    <source>
        <dbReference type="ARBA" id="ARBA00004141"/>
    </source>
</evidence>
<evidence type="ECO:0000256" key="2">
    <source>
        <dbReference type="ARBA" id="ARBA00022692"/>
    </source>
</evidence>
<dbReference type="EMBL" id="KE747806">
    <property type="protein sequence ID" value="RMZ66245.1"/>
    <property type="molecule type" value="Genomic_DNA"/>
</dbReference>
<proteinExistence type="inferred from homology"/>
<feature type="transmembrane region" description="Helical" evidence="7">
    <location>
        <begin position="201"/>
        <end position="223"/>
    </location>
</feature>
<feature type="compositionally biased region" description="Basic and acidic residues" evidence="6">
    <location>
        <begin position="335"/>
        <end position="347"/>
    </location>
</feature>
<feature type="transmembrane region" description="Helical" evidence="7">
    <location>
        <begin position="84"/>
        <end position="103"/>
    </location>
</feature>
<evidence type="ECO:0000256" key="4">
    <source>
        <dbReference type="ARBA" id="ARBA00023136"/>
    </source>
</evidence>
<evidence type="ECO:0000313" key="9">
    <source>
        <dbReference type="EMBL" id="RMZ66245.1"/>
    </source>
</evidence>
<comment type="similarity">
    <text evidence="5">Belongs to the SAT4 family.</text>
</comment>
<dbReference type="GO" id="GO:0016020">
    <property type="term" value="C:membrane"/>
    <property type="evidence" value="ECO:0007669"/>
    <property type="project" value="UniProtKB-SubCell"/>
</dbReference>
<dbReference type="InterPro" id="IPR052337">
    <property type="entry name" value="SAT4-like"/>
</dbReference>
<dbReference type="AlphaFoldDB" id="A0A3M7LVJ7"/>
<feature type="domain" description="Rhodopsin" evidence="8">
    <location>
        <begin position="30"/>
        <end position="263"/>
    </location>
</feature>
<evidence type="ECO:0000313" key="10">
    <source>
        <dbReference type="Proteomes" id="UP000265663"/>
    </source>
</evidence>
<feature type="transmembrane region" description="Helical" evidence="7">
    <location>
        <begin position="43"/>
        <end position="64"/>
    </location>
</feature>
<feature type="transmembrane region" description="Helical" evidence="7">
    <location>
        <begin position="169"/>
        <end position="189"/>
    </location>
</feature>
<keyword evidence="2 7" id="KW-0812">Transmembrane</keyword>
<evidence type="ECO:0000256" key="5">
    <source>
        <dbReference type="ARBA" id="ARBA00038359"/>
    </source>
</evidence>
<keyword evidence="3 7" id="KW-1133">Transmembrane helix</keyword>
<reference evidence="9 10" key="1">
    <citation type="journal article" date="2014" name="PLoS ONE">
        <title>De novo Genome Assembly of the Fungal Plant Pathogen Pyrenophora semeniperda.</title>
        <authorList>
            <person name="Soliai M.M."/>
            <person name="Meyer S.E."/>
            <person name="Udall J.A."/>
            <person name="Elzinga D.E."/>
            <person name="Hermansen R.A."/>
            <person name="Bodily P.M."/>
            <person name="Hart A.A."/>
            <person name="Coleman C.E."/>
        </authorList>
    </citation>
    <scope>NUCLEOTIDE SEQUENCE [LARGE SCALE GENOMIC DNA]</scope>
    <source>
        <strain evidence="9 10">CCB06</strain>
        <tissue evidence="9">Mycelium</tissue>
    </source>
</reference>
<name>A0A3M7LVJ7_9PLEO</name>
<feature type="transmembrane region" description="Helical" evidence="7">
    <location>
        <begin position="124"/>
        <end position="144"/>
    </location>
</feature>
<sequence>MSYLNEDLRPLVIGVNTTLILMSILAVGCRVGRKIRVLNSFSWHDGLITFTAICAIMFSIILMACTRHGAGRHQELLSPEDLTKFLQLVMAAFVFYFTCNWCVKHSLLFFYSELTFDYWPRVCIYFMHFVAFAFGATCVVTSIFQCTPVRKFWDLTTPGTCIDMNAFNYFNSCFMLGNDVFLYAMPIIFTWKVQLRRPNRIAVNFLFALGGIVLAASAVRVYFSHMQAVNPDFPFKMAAATTCAVIENHLAVIVACAPSIKAVTVQACPGLSSKFEQILNDEHEKRGGYRYKGYKRGQADTLDPESANSEMQKEGVKLSPMRPTASRILTGYSGKTERSERSARSGESRMAMGRWWRAPSSWAVDSV</sequence>
<dbReference type="InterPro" id="IPR049326">
    <property type="entry name" value="Rhodopsin_dom_fungi"/>
</dbReference>
<dbReference type="Pfam" id="PF20684">
    <property type="entry name" value="Fung_rhodopsin"/>
    <property type="match status" value="1"/>
</dbReference>